<gene>
    <name evidence="1" type="ORF">GGX14DRAFT_401069</name>
</gene>
<protein>
    <submittedName>
        <fullName evidence="1">Uncharacterized protein</fullName>
    </submittedName>
</protein>
<dbReference type="Proteomes" id="UP001219525">
    <property type="component" value="Unassembled WGS sequence"/>
</dbReference>
<proteinExistence type="predicted"/>
<name>A0AAD6Y6V0_9AGAR</name>
<dbReference type="EMBL" id="JARJCW010000066">
    <property type="protein sequence ID" value="KAJ7199775.1"/>
    <property type="molecule type" value="Genomic_DNA"/>
</dbReference>
<accession>A0AAD6Y6V0</accession>
<reference evidence="1" key="1">
    <citation type="submission" date="2023-03" db="EMBL/GenBank/DDBJ databases">
        <title>Massive genome expansion in bonnet fungi (Mycena s.s.) driven by repeated elements and novel gene families across ecological guilds.</title>
        <authorList>
            <consortium name="Lawrence Berkeley National Laboratory"/>
            <person name="Harder C.B."/>
            <person name="Miyauchi S."/>
            <person name="Viragh M."/>
            <person name="Kuo A."/>
            <person name="Thoen E."/>
            <person name="Andreopoulos B."/>
            <person name="Lu D."/>
            <person name="Skrede I."/>
            <person name="Drula E."/>
            <person name="Henrissat B."/>
            <person name="Morin E."/>
            <person name="Kohler A."/>
            <person name="Barry K."/>
            <person name="LaButti K."/>
            <person name="Morin E."/>
            <person name="Salamov A."/>
            <person name="Lipzen A."/>
            <person name="Mereny Z."/>
            <person name="Hegedus B."/>
            <person name="Baldrian P."/>
            <person name="Stursova M."/>
            <person name="Weitz H."/>
            <person name="Taylor A."/>
            <person name="Grigoriev I.V."/>
            <person name="Nagy L.G."/>
            <person name="Martin F."/>
            <person name="Kauserud H."/>
        </authorList>
    </citation>
    <scope>NUCLEOTIDE SEQUENCE</scope>
    <source>
        <strain evidence="1">9144</strain>
    </source>
</reference>
<evidence type="ECO:0000313" key="2">
    <source>
        <dbReference type="Proteomes" id="UP001219525"/>
    </source>
</evidence>
<dbReference type="AlphaFoldDB" id="A0AAD6Y6V0"/>
<sequence>MHWLEPESNGHHRTVRRTGAEVAALPSSRYQLQVNLELVRFRPWIHIPSLWPSVVTPAVARARVERASPNCFKDRCRSGSLAIEPVPALNEPRARAVPSVDSYFKPLAREIILSCLGELPQQLTK</sequence>
<keyword evidence="2" id="KW-1185">Reference proteome</keyword>
<evidence type="ECO:0000313" key="1">
    <source>
        <dbReference type="EMBL" id="KAJ7199775.1"/>
    </source>
</evidence>
<organism evidence="1 2">
    <name type="scientific">Mycena pura</name>
    <dbReference type="NCBI Taxonomy" id="153505"/>
    <lineage>
        <taxon>Eukaryota</taxon>
        <taxon>Fungi</taxon>
        <taxon>Dikarya</taxon>
        <taxon>Basidiomycota</taxon>
        <taxon>Agaricomycotina</taxon>
        <taxon>Agaricomycetes</taxon>
        <taxon>Agaricomycetidae</taxon>
        <taxon>Agaricales</taxon>
        <taxon>Marasmiineae</taxon>
        <taxon>Mycenaceae</taxon>
        <taxon>Mycena</taxon>
    </lineage>
</organism>
<comment type="caution">
    <text evidence="1">The sequence shown here is derived from an EMBL/GenBank/DDBJ whole genome shotgun (WGS) entry which is preliminary data.</text>
</comment>